<dbReference type="EMBL" id="JADFTS010000003">
    <property type="protein sequence ID" value="KAF9616520.1"/>
    <property type="molecule type" value="Genomic_DNA"/>
</dbReference>
<evidence type="ECO:0000313" key="1">
    <source>
        <dbReference type="EMBL" id="KAF9616520.1"/>
    </source>
</evidence>
<dbReference type="AlphaFoldDB" id="A0A835ICQ4"/>
<gene>
    <name evidence="1" type="ORF">IFM89_029981</name>
</gene>
<reference evidence="1 2" key="1">
    <citation type="submission" date="2020-10" db="EMBL/GenBank/DDBJ databases">
        <title>The Coptis chinensis genome and diversification of protoberbering-type alkaloids.</title>
        <authorList>
            <person name="Wang B."/>
            <person name="Shu S."/>
            <person name="Song C."/>
            <person name="Liu Y."/>
        </authorList>
    </citation>
    <scope>NUCLEOTIDE SEQUENCE [LARGE SCALE GENOMIC DNA]</scope>
    <source>
        <strain evidence="1">HL-2020</strain>
        <tissue evidence="1">Leaf</tissue>
    </source>
</reference>
<organism evidence="1 2">
    <name type="scientific">Coptis chinensis</name>
    <dbReference type="NCBI Taxonomy" id="261450"/>
    <lineage>
        <taxon>Eukaryota</taxon>
        <taxon>Viridiplantae</taxon>
        <taxon>Streptophyta</taxon>
        <taxon>Embryophyta</taxon>
        <taxon>Tracheophyta</taxon>
        <taxon>Spermatophyta</taxon>
        <taxon>Magnoliopsida</taxon>
        <taxon>Ranunculales</taxon>
        <taxon>Ranunculaceae</taxon>
        <taxon>Coptidoideae</taxon>
        <taxon>Coptis</taxon>
    </lineage>
</organism>
<sequence>MERELYQTEFIEGEGQCSSCWLAAMIVLWFSYNIIEVDPHEEYHHLDRFQVDLRYANGVYKVDTLIGVKDIVTWSEMPISEMTRLDSLGNVAFDDIVRMFMASKRKTTTASIGVKCHKVVPPTNGQLPKPRLLSSWLVENISNVLLMRRSLMLRAKLLVLASISQVEMLSYAMRSQKRGDKVASDEYWRGWAG</sequence>
<proteinExistence type="predicted"/>
<keyword evidence="2" id="KW-1185">Reference proteome</keyword>
<protein>
    <submittedName>
        <fullName evidence="1">Uncharacterized protein</fullName>
    </submittedName>
</protein>
<evidence type="ECO:0000313" key="2">
    <source>
        <dbReference type="Proteomes" id="UP000631114"/>
    </source>
</evidence>
<accession>A0A835ICQ4</accession>
<name>A0A835ICQ4_9MAGN</name>
<dbReference type="Proteomes" id="UP000631114">
    <property type="component" value="Unassembled WGS sequence"/>
</dbReference>
<comment type="caution">
    <text evidence="1">The sequence shown here is derived from an EMBL/GenBank/DDBJ whole genome shotgun (WGS) entry which is preliminary data.</text>
</comment>